<feature type="domain" description="Type II secretion system protein GspF" evidence="9">
    <location>
        <begin position="166"/>
        <end position="286"/>
    </location>
</feature>
<keyword evidence="3" id="KW-1003">Cell membrane</keyword>
<evidence type="ECO:0000256" key="6">
    <source>
        <dbReference type="ARBA" id="ARBA00022989"/>
    </source>
</evidence>
<evidence type="ECO:0000256" key="2">
    <source>
        <dbReference type="ARBA" id="ARBA00005745"/>
    </source>
</evidence>
<dbReference type="AlphaFoldDB" id="S9RZX1"/>
<gene>
    <name evidence="10" type="ORF">Salmuc_02128</name>
</gene>
<dbReference type="STRING" id="1123237.Salmuc_02128"/>
<dbReference type="Pfam" id="PF00482">
    <property type="entry name" value="T2SSF"/>
    <property type="match status" value="2"/>
</dbReference>
<keyword evidence="4" id="KW-0997">Cell inner membrane</keyword>
<keyword evidence="5 8" id="KW-0812">Transmembrane</keyword>
<organism evidence="10 11">
    <name type="scientific">Salipiger mucosus DSM 16094</name>
    <dbReference type="NCBI Taxonomy" id="1123237"/>
    <lineage>
        <taxon>Bacteria</taxon>
        <taxon>Pseudomonadati</taxon>
        <taxon>Pseudomonadota</taxon>
        <taxon>Alphaproteobacteria</taxon>
        <taxon>Rhodobacterales</taxon>
        <taxon>Roseobacteraceae</taxon>
        <taxon>Salipiger</taxon>
    </lineage>
</organism>
<evidence type="ECO:0000256" key="8">
    <source>
        <dbReference type="SAM" id="Phobius"/>
    </source>
</evidence>
<evidence type="ECO:0000256" key="1">
    <source>
        <dbReference type="ARBA" id="ARBA00004429"/>
    </source>
</evidence>
<accession>S9RZX1</accession>
<feature type="transmembrane region" description="Helical" evidence="8">
    <location>
        <begin position="119"/>
        <end position="139"/>
    </location>
</feature>
<evidence type="ECO:0000259" key="9">
    <source>
        <dbReference type="Pfam" id="PF00482"/>
    </source>
</evidence>
<name>S9RZX1_9RHOB</name>
<dbReference type="InterPro" id="IPR018076">
    <property type="entry name" value="T2SS_GspF_dom"/>
</dbReference>
<feature type="transmembrane region" description="Helical" evidence="8">
    <location>
        <begin position="270"/>
        <end position="289"/>
    </location>
</feature>
<evidence type="ECO:0000256" key="5">
    <source>
        <dbReference type="ARBA" id="ARBA00022692"/>
    </source>
</evidence>
<dbReference type="InterPro" id="IPR042094">
    <property type="entry name" value="T2SS_GspF_sf"/>
</dbReference>
<proteinExistence type="inferred from homology"/>
<dbReference type="GO" id="GO:0005886">
    <property type="term" value="C:plasma membrane"/>
    <property type="evidence" value="ECO:0007669"/>
    <property type="project" value="UniProtKB-SubCell"/>
</dbReference>
<dbReference type="eggNOG" id="COG1459">
    <property type="taxonomic scope" value="Bacteria"/>
</dbReference>
<comment type="caution">
    <text evidence="10">The sequence shown here is derived from an EMBL/GenBank/DDBJ whole genome shotgun (WGS) entry which is preliminary data.</text>
</comment>
<reference evidence="11" key="1">
    <citation type="journal article" date="2014" name="Stand. Genomic Sci.">
        <title>Genome sequence of the exopolysaccharide-producing Salipiger mucosus type strain (DSM 16094(T)), a moderately halophilic member of the Roseobacter clade.</title>
        <authorList>
            <person name="Riedel T."/>
            <person name="Spring S."/>
            <person name="Fiebig A."/>
            <person name="Petersen J."/>
            <person name="Kyrpides N.C."/>
            <person name="Goker M."/>
            <person name="Klenk H.P."/>
        </authorList>
    </citation>
    <scope>NUCLEOTIDE SEQUENCE [LARGE SCALE GENOMIC DNA]</scope>
    <source>
        <strain evidence="11">DSM 16094</strain>
    </source>
</reference>
<protein>
    <submittedName>
        <fullName evidence="10">Bundle-forming pilus transmembrane protein BfpE</fullName>
    </submittedName>
</protein>
<comment type="similarity">
    <text evidence="2">Belongs to the GSP F family.</text>
</comment>
<sequence length="298" mass="32156">MAKMIDAWRRKVRDGAPFGSAVKGWVPEQDAVVIASGESAGSLDVALENAIYIREGGKKIKAAIAEGLAYPVLLIAVLVAFLYLVAVKIVPAFDDVYAKENWTGSGGSLAAVADFMNNYLVPSGITLFVVILTAILALPRWTGAGRVTADKIPPFSMYRLSVGAGFLLSMSAMVRAGVALPRALKIMRRNASPYFKSRLNAALGHLLEGKNFGDALHASKHDFPDKEAVNDLRAYALLDGFDETLETLGSEWMEDSVEKIKEQSAIMRNASMIILGTVFAWISSGIFSLQTQVTQALQ</sequence>
<dbReference type="HOGENOM" id="CLU_063664_0_0_5"/>
<keyword evidence="11" id="KW-1185">Reference proteome</keyword>
<keyword evidence="7 8" id="KW-0472">Membrane</keyword>
<feature type="transmembrane region" description="Helical" evidence="8">
    <location>
        <begin position="68"/>
        <end position="90"/>
    </location>
</feature>
<dbReference type="EMBL" id="APVH01000015">
    <property type="protein sequence ID" value="EPX83520.1"/>
    <property type="molecule type" value="Genomic_DNA"/>
</dbReference>
<dbReference type="PANTHER" id="PTHR30012">
    <property type="entry name" value="GENERAL SECRETION PATHWAY PROTEIN"/>
    <property type="match status" value="1"/>
</dbReference>
<evidence type="ECO:0000313" key="11">
    <source>
        <dbReference type="Proteomes" id="UP000015347"/>
    </source>
</evidence>
<comment type="subcellular location">
    <subcellularLocation>
        <location evidence="1">Cell inner membrane</location>
        <topology evidence="1">Multi-pass membrane protein</topology>
    </subcellularLocation>
</comment>
<evidence type="ECO:0000256" key="4">
    <source>
        <dbReference type="ARBA" id="ARBA00022519"/>
    </source>
</evidence>
<dbReference type="GO" id="GO:0015628">
    <property type="term" value="P:protein secretion by the type II secretion system"/>
    <property type="evidence" value="ECO:0007669"/>
    <property type="project" value="TreeGrafter"/>
</dbReference>
<keyword evidence="6 8" id="KW-1133">Transmembrane helix</keyword>
<feature type="domain" description="Type II secretion system protein GspF" evidence="9">
    <location>
        <begin position="1"/>
        <end position="91"/>
    </location>
</feature>
<dbReference type="PANTHER" id="PTHR30012:SF7">
    <property type="entry name" value="PROTEIN TRANSPORT PROTEIN HOFC HOMOLOG"/>
    <property type="match status" value="1"/>
</dbReference>
<evidence type="ECO:0000313" key="10">
    <source>
        <dbReference type="EMBL" id="EPX83520.1"/>
    </source>
</evidence>
<evidence type="ECO:0000256" key="7">
    <source>
        <dbReference type="ARBA" id="ARBA00023136"/>
    </source>
</evidence>
<evidence type="ECO:0000256" key="3">
    <source>
        <dbReference type="ARBA" id="ARBA00022475"/>
    </source>
</evidence>
<dbReference type="Gene3D" id="1.20.81.30">
    <property type="entry name" value="Type II secretion system (T2SS), domain F"/>
    <property type="match status" value="2"/>
</dbReference>
<dbReference type="InterPro" id="IPR003004">
    <property type="entry name" value="GspF/PilC"/>
</dbReference>
<dbReference type="Proteomes" id="UP000015347">
    <property type="component" value="Unassembled WGS sequence"/>
</dbReference>